<dbReference type="Gene3D" id="1.10.10.370">
    <property type="entry name" value="DsrC-like protein, C-terminal domain"/>
    <property type="match status" value="1"/>
</dbReference>
<evidence type="ECO:0000313" key="6">
    <source>
        <dbReference type="Proteomes" id="UP000243900"/>
    </source>
</evidence>
<protein>
    <recommendedName>
        <fullName evidence="3">Sulfurtransferase</fullName>
        <ecNumber evidence="3">2.8.1.-</ecNumber>
    </recommendedName>
</protein>
<keyword evidence="2" id="KW-0963">Cytoplasm</keyword>
<dbReference type="PIRSF" id="PIRSF006223">
    <property type="entry name" value="DsrC_TusE"/>
    <property type="match status" value="1"/>
</dbReference>
<reference evidence="6" key="1">
    <citation type="submission" date="2018-02" db="EMBL/GenBank/DDBJ databases">
        <title>Genome sequencing of Solimonas sp. HR-BB.</title>
        <authorList>
            <person name="Lee Y."/>
            <person name="Jeon C.O."/>
        </authorList>
    </citation>
    <scope>NUCLEOTIDE SEQUENCE [LARGE SCALE GENOMIC DNA]</scope>
    <source>
        <strain evidence="6">HR-E</strain>
    </source>
</reference>
<gene>
    <name evidence="5" type="ORF">C5O18_06630</name>
</gene>
<dbReference type="RefSeq" id="WP_105192572.1">
    <property type="nucleotide sequence ID" value="NZ_PTQZ01000146.1"/>
</dbReference>
<dbReference type="InterPro" id="IPR025526">
    <property type="entry name" value="DsrC-like_dom_sf"/>
</dbReference>
<evidence type="ECO:0000256" key="1">
    <source>
        <dbReference type="ARBA" id="ARBA00004496"/>
    </source>
</evidence>
<evidence type="ECO:0000313" key="5">
    <source>
        <dbReference type="EMBL" id="PQA40076.1"/>
    </source>
</evidence>
<dbReference type="EMBL" id="PTQZ01000146">
    <property type="protein sequence ID" value="PQA40076.1"/>
    <property type="molecule type" value="Genomic_DNA"/>
</dbReference>
<comment type="function">
    <text evidence="3">Part of a sulfur-relay system.</text>
</comment>
<evidence type="ECO:0000256" key="2">
    <source>
        <dbReference type="ARBA" id="ARBA00022490"/>
    </source>
</evidence>
<evidence type="ECO:0000256" key="3">
    <source>
        <dbReference type="PIRNR" id="PIRNR006223"/>
    </source>
</evidence>
<dbReference type="SUPFAM" id="SSF69721">
    <property type="entry name" value="DsrC, the gamma subunit of dissimilatory sulfite reductase"/>
    <property type="match status" value="1"/>
</dbReference>
<evidence type="ECO:0000256" key="4">
    <source>
        <dbReference type="PIRSR" id="PIRSR006223-50"/>
    </source>
</evidence>
<dbReference type="InterPro" id="IPR042072">
    <property type="entry name" value="DsrC-like_C"/>
</dbReference>
<organism evidence="5 6">
    <name type="scientific">Amnimonas aquatica</name>
    <dbReference type="NCBI Taxonomy" id="2094561"/>
    <lineage>
        <taxon>Bacteria</taxon>
        <taxon>Pseudomonadati</taxon>
        <taxon>Pseudomonadota</taxon>
        <taxon>Gammaproteobacteria</taxon>
        <taxon>Moraxellales</taxon>
        <taxon>Moraxellaceae</taxon>
        <taxon>Amnimonas</taxon>
    </lineage>
</organism>
<dbReference type="Pfam" id="PF04358">
    <property type="entry name" value="DsrC"/>
    <property type="match status" value="1"/>
</dbReference>
<dbReference type="EC" id="2.8.1.-" evidence="3"/>
<accession>A0A2P6AS04</accession>
<dbReference type="GO" id="GO:0005737">
    <property type="term" value="C:cytoplasm"/>
    <property type="evidence" value="ECO:0007669"/>
    <property type="project" value="UniProtKB-SubCell"/>
</dbReference>
<feature type="active site" description="Cysteine persulfide intermediate" evidence="4">
    <location>
        <position position="122"/>
    </location>
</feature>
<comment type="subcellular location">
    <subcellularLocation>
        <location evidence="1">Cytoplasm</location>
    </subcellularLocation>
</comment>
<dbReference type="PANTHER" id="PTHR37010">
    <property type="entry name" value="SULFURTRANSFERASE TUSE"/>
    <property type="match status" value="1"/>
</dbReference>
<proteinExistence type="inferred from homology"/>
<name>A0A2P6AS04_9GAMM</name>
<sequence length="123" mass="13578">MTAPFWDLARLDRSRFDPGLFDPEGFLRDPGLWTPALADEMARCLDLNTGAGLSPAHREVLAGCRDFYSRYQRMPTTRAFVKHLGQTLGEPHGSSAALMALFPDTPMRLVALCAGLPKPPNCF</sequence>
<dbReference type="GO" id="GO:0002143">
    <property type="term" value="P:tRNA wobble position uridine thiolation"/>
    <property type="evidence" value="ECO:0007669"/>
    <property type="project" value="TreeGrafter"/>
</dbReference>
<keyword evidence="6" id="KW-1185">Reference proteome</keyword>
<dbReference type="Proteomes" id="UP000243900">
    <property type="component" value="Unassembled WGS sequence"/>
</dbReference>
<dbReference type="NCBIfam" id="TIGR03342">
    <property type="entry name" value="dsrC_tusE_dsvC"/>
    <property type="match status" value="1"/>
</dbReference>
<keyword evidence="3 5" id="KW-0808">Transferase</keyword>
<dbReference type="PANTHER" id="PTHR37010:SF1">
    <property type="entry name" value="SULFURTRANSFERASE TUSE"/>
    <property type="match status" value="1"/>
</dbReference>
<dbReference type="GO" id="GO:0016740">
    <property type="term" value="F:transferase activity"/>
    <property type="evidence" value="ECO:0007669"/>
    <property type="project" value="UniProtKB-KW"/>
</dbReference>
<comment type="caution">
    <text evidence="5">The sequence shown here is derived from an EMBL/GenBank/DDBJ whole genome shotgun (WGS) entry which is preliminary data.</text>
</comment>
<dbReference type="OrthoDB" id="9786347at2"/>
<dbReference type="InterPro" id="IPR007453">
    <property type="entry name" value="DsrC/TusE"/>
</dbReference>
<dbReference type="AlphaFoldDB" id="A0A2P6AS04"/>
<comment type="similarity">
    <text evidence="3">Belongs to the dsrC/tusE family.</text>
</comment>
<dbReference type="GO" id="GO:0097163">
    <property type="term" value="F:sulfur carrier activity"/>
    <property type="evidence" value="ECO:0007669"/>
    <property type="project" value="TreeGrafter"/>
</dbReference>